<feature type="active site" description="Charge relay system" evidence="6">
    <location>
        <position position="129"/>
    </location>
</feature>
<dbReference type="CDD" id="cd07477">
    <property type="entry name" value="Peptidases_S8_Subtilisin_subset"/>
    <property type="match status" value="1"/>
</dbReference>
<accession>A0ABX1YPX9</accession>
<keyword evidence="2 6" id="KW-0645">Protease</keyword>
<keyword evidence="4 6" id="KW-0378">Hydrolase</keyword>
<dbReference type="InterPro" id="IPR034202">
    <property type="entry name" value="Subtilisin_Carlsberg-like"/>
</dbReference>
<evidence type="ECO:0000313" key="10">
    <source>
        <dbReference type="Proteomes" id="UP000596857"/>
    </source>
</evidence>
<evidence type="ECO:0000256" key="3">
    <source>
        <dbReference type="ARBA" id="ARBA00022723"/>
    </source>
</evidence>
<feature type="active site" description="Charge relay system" evidence="6">
    <location>
        <position position="97"/>
    </location>
</feature>
<evidence type="ECO:0000256" key="2">
    <source>
        <dbReference type="ARBA" id="ARBA00022670"/>
    </source>
</evidence>
<sequence length="334" mass="36086">MTLFYSERGGDICNSVLDEIEVQRKTHRKYLFQVLFVIFFISANLGCYLLEKSRAQSVSLDSLYHRQVIPWGVEKTHSPQFWSQGYTGKGVKIAILDTGVNPSHPDLGNIHEGFNALSPNQASLDDNGHGTMVTGIINAIHNNIGITGIAPGADIYPIKVLDKFGEGNIDAIVKGIDWCIEHHIQLINMSFAIPNDDAALREAIQRANDAGIIIIASGSNSSGGIVGFPASYDEVISVTSVDKHDVIGAKSPRGKVDYSAPGVDIISTMANGGYKMMSGTSFAAPHLTGVTALLLEKYKGITKDEVIMKLSQLSRDLGKPQKDDVYGEGIVILN</sequence>
<evidence type="ECO:0000256" key="5">
    <source>
        <dbReference type="ARBA" id="ARBA00022825"/>
    </source>
</evidence>
<evidence type="ECO:0000256" key="4">
    <source>
        <dbReference type="ARBA" id="ARBA00022801"/>
    </source>
</evidence>
<dbReference type="Proteomes" id="UP000596857">
    <property type="component" value="Unassembled WGS sequence"/>
</dbReference>
<keyword evidence="10" id="KW-1185">Reference proteome</keyword>
<keyword evidence="7" id="KW-0472">Membrane</keyword>
<evidence type="ECO:0000256" key="6">
    <source>
        <dbReference type="PROSITE-ProRule" id="PRU01240"/>
    </source>
</evidence>
<dbReference type="PANTHER" id="PTHR43806">
    <property type="entry name" value="PEPTIDASE S8"/>
    <property type="match status" value="1"/>
</dbReference>
<evidence type="ECO:0000256" key="7">
    <source>
        <dbReference type="SAM" id="Phobius"/>
    </source>
</evidence>
<proteinExistence type="inferred from homology"/>
<dbReference type="PROSITE" id="PS00136">
    <property type="entry name" value="SUBTILASE_ASP"/>
    <property type="match status" value="1"/>
</dbReference>
<keyword evidence="7" id="KW-0812">Transmembrane</keyword>
<dbReference type="PROSITE" id="PS51892">
    <property type="entry name" value="SUBTILASE"/>
    <property type="match status" value="1"/>
</dbReference>
<keyword evidence="7" id="KW-1133">Transmembrane helix</keyword>
<dbReference type="PRINTS" id="PR00723">
    <property type="entry name" value="SUBTILISIN"/>
</dbReference>
<evidence type="ECO:0000313" key="9">
    <source>
        <dbReference type="EMBL" id="NOU82938.1"/>
    </source>
</evidence>
<dbReference type="Gene3D" id="3.40.50.200">
    <property type="entry name" value="Peptidase S8/S53 domain"/>
    <property type="match status" value="1"/>
</dbReference>
<comment type="similarity">
    <text evidence="1 6">Belongs to the peptidase S8 family.</text>
</comment>
<dbReference type="InterPro" id="IPR000209">
    <property type="entry name" value="Peptidase_S8/S53_dom"/>
</dbReference>
<evidence type="ECO:0000259" key="8">
    <source>
        <dbReference type="Pfam" id="PF00082"/>
    </source>
</evidence>
<dbReference type="PANTHER" id="PTHR43806:SF11">
    <property type="entry name" value="CEREVISIN-RELATED"/>
    <property type="match status" value="1"/>
</dbReference>
<evidence type="ECO:0000256" key="1">
    <source>
        <dbReference type="ARBA" id="ARBA00011073"/>
    </source>
</evidence>
<dbReference type="InterPro" id="IPR015500">
    <property type="entry name" value="Peptidase_S8_subtilisin-rel"/>
</dbReference>
<dbReference type="InterPro" id="IPR036852">
    <property type="entry name" value="Peptidase_S8/S53_dom_sf"/>
</dbReference>
<dbReference type="EMBL" id="WHOB01000089">
    <property type="protein sequence ID" value="NOU82938.1"/>
    <property type="molecule type" value="Genomic_DNA"/>
</dbReference>
<dbReference type="InterPro" id="IPR050131">
    <property type="entry name" value="Peptidase_S8_subtilisin-like"/>
</dbReference>
<reference evidence="9 10" key="1">
    <citation type="submission" date="2019-10" db="EMBL/GenBank/DDBJ databases">
        <title>Description of Paenibacillus terricola sp. nov.</title>
        <authorList>
            <person name="Carlier A."/>
            <person name="Qi S."/>
        </authorList>
    </citation>
    <scope>NUCLEOTIDE SEQUENCE [LARGE SCALE GENOMIC DNA]</scope>
    <source>
        <strain evidence="9 10">LMG 31459</strain>
    </source>
</reference>
<keyword evidence="5 6" id="KW-0720">Serine protease</keyword>
<feature type="transmembrane region" description="Helical" evidence="7">
    <location>
        <begin position="30"/>
        <end position="50"/>
    </location>
</feature>
<dbReference type="Pfam" id="PF00082">
    <property type="entry name" value="Peptidase_S8"/>
    <property type="match status" value="1"/>
</dbReference>
<organism evidence="9 10">
    <name type="scientific">Paenibacillus phytohabitans</name>
    <dbReference type="NCBI Taxonomy" id="2654978"/>
    <lineage>
        <taxon>Bacteria</taxon>
        <taxon>Bacillati</taxon>
        <taxon>Bacillota</taxon>
        <taxon>Bacilli</taxon>
        <taxon>Bacillales</taxon>
        <taxon>Paenibacillaceae</taxon>
        <taxon>Paenibacillus</taxon>
    </lineage>
</organism>
<gene>
    <name evidence="9" type="ORF">GC101_29160</name>
</gene>
<protein>
    <submittedName>
        <fullName evidence="9">S8 family serine peptidase</fullName>
    </submittedName>
</protein>
<keyword evidence="3" id="KW-0479">Metal-binding</keyword>
<dbReference type="InterPro" id="IPR023827">
    <property type="entry name" value="Peptidase_S8_Asp-AS"/>
</dbReference>
<feature type="active site" description="Charge relay system" evidence="6">
    <location>
        <position position="281"/>
    </location>
</feature>
<feature type="domain" description="Peptidase S8/S53" evidence="8">
    <location>
        <begin position="88"/>
        <end position="329"/>
    </location>
</feature>
<comment type="caution">
    <text evidence="9">The sequence shown here is derived from an EMBL/GenBank/DDBJ whole genome shotgun (WGS) entry which is preliminary data.</text>
</comment>
<name>A0ABX1YPX9_9BACL</name>
<dbReference type="SUPFAM" id="SSF52743">
    <property type="entry name" value="Subtilisin-like"/>
    <property type="match status" value="1"/>
</dbReference>